<dbReference type="Pfam" id="PF12784">
    <property type="entry name" value="PDDEXK_2"/>
    <property type="match status" value="1"/>
</dbReference>
<protein>
    <submittedName>
        <fullName evidence="1">Rpn family recombination-promoting nuclease/putative transposase</fullName>
    </submittedName>
</protein>
<evidence type="ECO:0000313" key="1">
    <source>
        <dbReference type="EMBL" id="HIZ64570.1"/>
    </source>
</evidence>
<dbReference type="AlphaFoldDB" id="A0A9D2FQC3"/>
<organism evidence="1 2">
    <name type="scientific">Candidatus Blautia pullicola</name>
    <dbReference type="NCBI Taxonomy" id="2838498"/>
    <lineage>
        <taxon>Bacteria</taxon>
        <taxon>Bacillati</taxon>
        <taxon>Bacillota</taxon>
        <taxon>Clostridia</taxon>
        <taxon>Lachnospirales</taxon>
        <taxon>Lachnospiraceae</taxon>
        <taxon>Blautia</taxon>
    </lineage>
</organism>
<evidence type="ECO:0000313" key="2">
    <source>
        <dbReference type="Proteomes" id="UP000824056"/>
    </source>
</evidence>
<comment type="caution">
    <text evidence="1">The sequence shown here is derived from an EMBL/GenBank/DDBJ whole genome shotgun (WGS) entry which is preliminary data.</text>
</comment>
<accession>A0A9D2FQC3</accession>
<dbReference type="NCBIfam" id="TIGR01784">
    <property type="entry name" value="T_den_put_tspse"/>
    <property type="match status" value="1"/>
</dbReference>
<dbReference type="Proteomes" id="UP000824056">
    <property type="component" value="Unassembled WGS sequence"/>
</dbReference>
<sequence length="286" mass="33742">MDKKLNIVPLKDLNLTDRFLFDEVMEDKQTHRDVLEIIFQREIPLLEENGTEKELRVSPLSRSIRMDVFAVDEEDKVYNTEMQQKKRNDLAKRSRYYQSMIDTSLLEPGIPSYNLLKDSYIIMITPFDLFGYGRYQYTFETVCREEPGCILEDGAVRIFLNTRGTNPEEVPQELVDLLHYLEHTTDEEAEKTDSQRIRRIHSHVCKVKSSEEIGVKYMQAWEEKYYEREEGREEGIKEGMKRGIKLKLQEIVKKKLAKNQSPEEIAEALEEPVEVIWALIEEQEKV</sequence>
<dbReference type="InterPro" id="IPR010106">
    <property type="entry name" value="RpnA"/>
</dbReference>
<name>A0A9D2FQC3_9FIRM</name>
<reference evidence="1" key="2">
    <citation type="submission" date="2021-04" db="EMBL/GenBank/DDBJ databases">
        <authorList>
            <person name="Gilroy R."/>
        </authorList>
    </citation>
    <scope>NUCLEOTIDE SEQUENCE</scope>
    <source>
        <strain evidence="1">1068</strain>
    </source>
</reference>
<gene>
    <name evidence="1" type="ORF">H9809_01490</name>
</gene>
<reference evidence="1" key="1">
    <citation type="journal article" date="2021" name="PeerJ">
        <title>Extensive microbial diversity within the chicken gut microbiome revealed by metagenomics and culture.</title>
        <authorList>
            <person name="Gilroy R."/>
            <person name="Ravi A."/>
            <person name="Getino M."/>
            <person name="Pursley I."/>
            <person name="Horton D.L."/>
            <person name="Alikhan N.F."/>
            <person name="Baker D."/>
            <person name="Gharbi K."/>
            <person name="Hall N."/>
            <person name="Watson M."/>
            <person name="Adriaenssens E.M."/>
            <person name="Foster-Nyarko E."/>
            <person name="Jarju S."/>
            <person name="Secka A."/>
            <person name="Antonio M."/>
            <person name="Oren A."/>
            <person name="Chaudhuri R.R."/>
            <person name="La Ragione R."/>
            <person name="Hildebrand F."/>
            <person name="Pallen M.J."/>
        </authorList>
    </citation>
    <scope>NUCLEOTIDE SEQUENCE</scope>
    <source>
        <strain evidence="1">1068</strain>
    </source>
</reference>
<dbReference type="EMBL" id="DXBG01000030">
    <property type="protein sequence ID" value="HIZ64570.1"/>
    <property type="molecule type" value="Genomic_DNA"/>
</dbReference>
<proteinExistence type="predicted"/>